<protein>
    <submittedName>
        <fullName evidence="1">Uncharacterized protein</fullName>
    </submittedName>
</protein>
<dbReference type="Proteomes" id="UP000245866">
    <property type="component" value="Unassembled WGS sequence"/>
</dbReference>
<proteinExistence type="predicted"/>
<evidence type="ECO:0000313" key="2">
    <source>
        <dbReference type="Proteomes" id="UP000245866"/>
    </source>
</evidence>
<name>A0A317GH10_LIMRT</name>
<reference evidence="1 2" key="1">
    <citation type="journal article" date="2018" name="Front. Microbiol.">
        <title>Comparative Genomics of the Herbivore Gut Symbiont Lactobacillus reuteri Reveals Genetic Diversity and Lifestyle Adaptation.</title>
        <authorList>
            <person name="Zhao J."/>
        </authorList>
    </citation>
    <scope>NUCLEOTIDE SEQUENCE [LARGE SCALE GENOMIC DNA]</scope>
    <source>
        <strain evidence="1 2">LR12</strain>
    </source>
</reference>
<feature type="non-terminal residue" evidence="1">
    <location>
        <position position="1"/>
    </location>
</feature>
<sequence length="65" mass="7650">VYHKWLFYFSNLILQTAKNKITVTNIIVQSIKNAIIIIVYRKTSRKILTYVVSVVSIIKNKLKLR</sequence>
<gene>
    <name evidence="1" type="ORF">DKZ23_08235</name>
</gene>
<evidence type="ECO:0000313" key="1">
    <source>
        <dbReference type="EMBL" id="PWT45847.1"/>
    </source>
</evidence>
<dbReference type="EMBL" id="QGHS01000112">
    <property type="protein sequence ID" value="PWT45847.1"/>
    <property type="molecule type" value="Genomic_DNA"/>
</dbReference>
<dbReference type="AlphaFoldDB" id="A0A317GH10"/>
<organism evidence="1 2">
    <name type="scientific">Limosilactobacillus reuteri</name>
    <name type="common">Lactobacillus reuteri</name>
    <dbReference type="NCBI Taxonomy" id="1598"/>
    <lineage>
        <taxon>Bacteria</taxon>
        <taxon>Bacillati</taxon>
        <taxon>Bacillota</taxon>
        <taxon>Bacilli</taxon>
        <taxon>Lactobacillales</taxon>
        <taxon>Lactobacillaceae</taxon>
        <taxon>Limosilactobacillus</taxon>
    </lineage>
</organism>
<accession>A0A317GH10</accession>
<comment type="caution">
    <text evidence="1">The sequence shown here is derived from an EMBL/GenBank/DDBJ whole genome shotgun (WGS) entry which is preliminary data.</text>
</comment>